<dbReference type="PANTHER" id="PTHR33164">
    <property type="entry name" value="TRANSCRIPTIONAL REGULATOR, MARR FAMILY"/>
    <property type="match status" value="1"/>
</dbReference>
<comment type="caution">
    <text evidence="2">The sequence shown here is derived from an EMBL/GenBank/DDBJ whole genome shotgun (WGS) entry which is preliminary data.</text>
</comment>
<reference evidence="2 3" key="1">
    <citation type="submission" date="2024-03" db="EMBL/GenBank/DDBJ databases">
        <title>Human intestinal bacterial collection.</title>
        <authorList>
            <person name="Pauvert C."/>
            <person name="Hitch T.C.A."/>
            <person name="Clavel T."/>
        </authorList>
    </citation>
    <scope>NUCLEOTIDE SEQUENCE [LARGE SCALE GENOMIC DNA]</scope>
    <source>
        <strain evidence="2 3">CLA-JM-H44</strain>
    </source>
</reference>
<accession>A0ABV1DZ69</accession>
<protein>
    <submittedName>
        <fullName evidence="2">MarR family winged helix-turn-helix transcriptional regulator</fullName>
    </submittedName>
</protein>
<dbReference type="SUPFAM" id="SSF46785">
    <property type="entry name" value="Winged helix' DNA-binding domain"/>
    <property type="match status" value="1"/>
</dbReference>
<name>A0ABV1DZ69_9FIRM</name>
<dbReference type="InterPro" id="IPR000835">
    <property type="entry name" value="HTH_MarR-typ"/>
</dbReference>
<dbReference type="InterPro" id="IPR039422">
    <property type="entry name" value="MarR/SlyA-like"/>
</dbReference>
<dbReference type="RefSeq" id="WP_349218873.1">
    <property type="nucleotide sequence ID" value="NZ_JBBMFD010000007.1"/>
</dbReference>
<evidence type="ECO:0000313" key="2">
    <source>
        <dbReference type="EMBL" id="MEQ2440361.1"/>
    </source>
</evidence>
<organism evidence="2 3">
    <name type="scientific">Solibaculum intestinale</name>
    <dbReference type="NCBI Taxonomy" id="3133165"/>
    <lineage>
        <taxon>Bacteria</taxon>
        <taxon>Bacillati</taxon>
        <taxon>Bacillota</taxon>
        <taxon>Clostridia</taxon>
        <taxon>Eubacteriales</taxon>
        <taxon>Oscillospiraceae</taxon>
        <taxon>Solibaculum</taxon>
    </lineage>
</organism>
<dbReference type="InterPro" id="IPR036388">
    <property type="entry name" value="WH-like_DNA-bd_sf"/>
</dbReference>
<proteinExistence type="predicted"/>
<dbReference type="SMART" id="SM00347">
    <property type="entry name" value="HTH_MARR"/>
    <property type="match status" value="1"/>
</dbReference>
<dbReference type="EMBL" id="JBBMFD010000007">
    <property type="protein sequence ID" value="MEQ2440361.1"/>
    <property type="molecule type" value="Genomic_DNA"/>
</dbReference>
<sequence>MKANPEMQPYYDIWFGLKHLYEQWAKRFGLTSHAMFVLYCIAQGEGRCTQKQICEQLLLPKQTVHTILNGFERKGWLVRQVMELDKRNKNLMLTPEGEEYADTVLGELARREENAMYRLRPEQRRAMMENNLRFFENLLQIMGEDEPPQE</sequence>
<feature type="domain" description="HTH marR-type" evidence="1">
    <location>
        <begin position="1"/>
        <end position="140"/>
    </location>
</feature>
<dbReference type="Gene3D" id="1.10.10.10">
    <property type="entry name" value="Winged helix-like DNA-binding domain superfamily/Winged helix DNA-binding domain"/>
    <property type="match status" value="1"/>
</dbReference>
<evidence type="ECO:0000259" key="1">
    <source>
        <dbReference type="PROSITE" id="PS50995"/>
    </source>
</evidence>
<dbReference type="PROSITE" id="PS50995">
    <property type="entry name" value="HTH_MARR_2"/>
    <property type="match status" value="1"/>
</dbReference>
<dbReference type="Proteomes" id="UP001489509">
    <property type="component" value="Unassembled WGS sequence"/>
</dbReference>
<dbReference type="InterPro" id="IPR036390">
    <property type="entry name" value="WH_DNA-bd_sf"/>
</dbReference>
<dbReference type="PANTHER" id="PTHR33164:SF89">
    <property type="entry name" value="MARR FAMILY REGULATORY PROTEIN"/>
    <property type="match status" value="1"/>
</dbReference>
<gene>
    <name evidence="2" type="ORF">WMO26_05905</name>
</gene>
<evidence type="ECO:0000313" key="3">
    <source>
        <dbReference type="Proteomes" id="UP001489509"/>
    </source>
</evidence>
<keyword evidence="3" id="KW-1185">Reference proteome</keyword>
<dbReference type="Pfam" id="PF12802">
    <property type="entry name" value="MarR_2"/>
    <property type="match status" value="1"/>
</dbReference>